<reference evidence="4" key="2">
    <citation type="journal article" date="2018" name="BMC Genomics">
        <title>A manually annotated Actinidia chinensis var. chinensis (kiwifruit) genome highlights the challenges associated with draft genomes and gene prediction in plants.</title>
        <authorList>
            <person name="Pilkington S.M."/>
            <person name="Crowhurst R."/>
            <person name="Hilario E."/>
            <person name="Nardozza S."/>
            <person name="Fraser L."/>
            <person name="Peng Y."/>
            <person name="Gunaseelan K."/>
            <person name="Simpson R."/>
            <person name="Tahir J."/>
            <person name="Deroles S.C."/>
            <person name="Templeton K."/>
            <person name="Luo Z."/>
            <person name="Davy M."/>
            <person name="Cheng C."/>
            <person name="McNeilage M."/>
            <person name="Scaglione D."/>
            <person name="Liu Y."/>
            <person name="Zhang Q."/>
            <person name="Datson P."/>
            <person name="De Silva N."/>
            <person name="Gardiner S.E."/>
            <person name="Bassett H."/>
            <person name="Chagne D."/>
            <person name="McCallum J."/>
            <person name="Dzierzon H."/>
            <person name="Deng C."/>
            <person name="Wang Y.Y."/>
            <person name="Barron L."/>
            <person name="Manako K."/>
            <person name="Bowen J."/>
            <person name="Foster T.M."/>
            <person name="Erridge Z.A."/>
            <person name="Tiffin H."/>
            <person name="Waite C.N."/>
            <person name="Davies K.M."/>
            <person name="Grierson E.P."/>
            <person name="Laing W.A."/>
            <person name="Kirk R."/>
            <person name="Chen X."/>
            <person name="Wood M."/>
            <person name="Montefiori M."/>
            <person name="Brummell D.A."/>
            <person name="Schwinn K.E."/>
            <person name="Catanach A."/>
            <person name="Fullerton C."/>
            <person name="Li D."/>
            <person name="Meiyalaghan S."/>
            <person name="Nieuwenhuizen N."/>
            <person name="Read N."/>
            <person name="Prakash R."/>
            <person name="Hunter D."/>
            <person name="Zhang H."/>
            <person name="McKenzie M."/>
            <person name="Knabel M."/>
            <person name="Harris A."/>
            <person name="Allan A.C."/>
            <person name="Gleave A."/>
            <person name="Chen A."/>
            <person name="Janssen B.J."/>
            <person name="Plunkett B."/>
            <person name="Ampomah-Dwamena C."/>
            <person name="Voogd C."/>
            <person name="Leif D."/>
            <person name="Lafferty D."/>
            <person name="Souleyre E.J.F."/>
            <person name="Varkonyi-Gasic E."/>
            <person name="Gambi F."/>
            <person name="Hanley J."/>
            <person name="Yao J.L."/>
            <person name="Cheung J."/>
            <person name="David K.M."/>
            <person name="Warren B."/>
            <person name="Marsh K."/>
            <person name="Snowden K.C."/>
            <person name="Lin-Wang K."/>
            <person name="Brian L."/>
            <person name="Martinez-Sanchez M."/>
            <person name="Wang M."/>
            <person name="Ileperuma N."/>
            <person name="Macnee N."/>
            <person name="Campin R."/>
            <person name="McAtee P."/>
            <person name="Drummond R.S.M."/>
            <person name="Espley R.V."/>
            <person name="Ireland H.S."/>
            <person name="Wu R."/>
            <person name="Atkinson R.G."/>
            <person name="Karunairetnam S."/>
            <person name="Bulley S."/>
            <person name="Chunkath S."/>
            <person name="Hanley Z."/>
            <person name="Storey R."/>
            <person name="Thrimawithana A.H."/>
            <person name="Thomson S."/>
            <person name="David C."/>
            <person name="Testolin R."/>
            <person name="Huang H."/>
            <person name="Hellens R.P."/>
            <person name="Schaffer R.J."/>
        </authorList>
    </citation>
    <scope>NUCLEOTIDE SEQUENCE [LARGE SCALE GENOMIC DNA]</scope>
    <source>
        <strain evidence="4">cv. Red5</strain>
    </source>
</reference>
<keyword evidence="4" id="KW-1185">Reference proteome</keyword>
<evidence type="ECO:0000313" key="4">
    <source>
        <dbReference type="Proteomes" id="UP000241394"/>
    </source>
</evidence>
<protein>
    <submittedName>
        <fullName evidence="3">Zinc finger protein JAGGED-like</fullName>
    </submittedName>
</protein>
<dbReference type="AlphaFoldDB" id="A0A2R6Q482"/>
<proteinExistence type="predicted"/>
<reference evidence="3 4" key="1">
    <citation type="submission" date="2017-07" db="EMBL/GenBank/DDBJ databases">
        <title>An improved, manually edited Actinidia chinensis var. chinensis (kiwifruit) genome highlights the challenges associated with draft genomes and gene prediction in plants.</title>
        <authorList>
            <person name="Pilkington S."/>
            <person name="Crowhurst R."/>
            <person name="Hilario E."/>
            <person name="Nardozza S."/>
            <person name="Fraser L."/>
            <person name="Peng Y."/>
            <person name="Gunaseelan K."/>
            <person name="Simpson R."/>
            <person name="Tahir J."/>
            <person name="Deroles S."/>
            <person name="Templeton K."/>
            <person name="Luo Z."/>
            <person name="Davy M."/>
            <person name="Cheng C."/>
            <person name="Mcneilage M."/>
            <person name="Scaglione D."/>
            <person name="Liu Y."/>
            <person name="Zhang Q."/>
            <person name="Datson P."/>
            <person name="De Silva N."/>
            <person name="Gardiner S."/>
            <person name="Bassett H."/>
            <person name="Chagne D."/>
            <person name="Mccallum J."/>
            <person name="Dzierzon H."/>
            <person name="Deng C."/>
            <person name="Wang Y.-Y."/>
            <person name="Barron N."/>
            <person name="Manako K."/>
            <person name="Bowen J."/>
            <person name="Foster T."/>
            <person name="Erridge Z."/>
            <person name="Tiffin H."/>
            <person name="Waite C."/>
            <person name="Davies K."/>
            <person name="Grierson E."/>
            <person name="Laing W."/>
            <person name="Kirk R."/>
            <person name="Chen X."/>
            <person name="Wood M."/>
            <person name="Montefiori M."/>
            <person name="Brummell D."/>
            <person name="Schwinn K."/>
            <person name="Catanach A."/>
            <person name="Fullerton C."/>
            <person name="Li D."/>
            <person name="Meiyalaghan S."/>
            <person name="Nieuwenhuizen N."/>
            <person name="Read N."/>
            <person name="Prakash R."/>
            <person name="Hunter D."/>
            <person name="Zhang H."/>
            <person name="Mckenzie M."/>
            <person name="Knabel M."/>
            <person name="Harris A."/>
            <person name="Allan A."/>
            <person name="Chen A."/>
            <person name="Janssen B."/>
            <person name="Plunkett B."/>
            <person name="Dwamena C."/>
            <person name="Voogd C."/>
            <person name="Leif D."/>
            <person name="Lafferty D."/>
            <person name="Souleyre E."/>
            <person name="Varkonyi-Gasic E."/>
            <person name="Gambi F."/>
            <person name="Hanley J."/>
            <person name="Yao J.-L."/>
            <person name="Cheung J."/>
            <person name="David K."/>
            <person name="Warren B."/>
            <person name="Marsh K."/>
            <person name="Snowden K."/>
            <person name="Lin-Wang K."/>
            <person name="Brian L."/>
            <person name="Martinez-Sanchez M."/>
            <person name="Wang M."/>
            <person name="Ileperuma N."/>
            <person name="Macnee N."/>
            <person name="Campin R."/>
            <person name="Mcatee P."/>
            <person name="Drummond R."/>
            <person name="Espley R."/>
            <person name="Ireland H."/>
            <person name="Wu R."/>
            <person name="Atkinson R."/>
            <person name="Karunairetnam S."/>
            <person name="Bulley S."/>
            <person name="Chunkath S."/>
            <person name="Hanley Z."/>
            <person name="Storey R."/>
            <person name="Thrimawithana A."/>
            <person name="Thomson S."/>
            <person name="David C."/>
            <person name="Testolin R."/>
        </authorList>
    </citation>
    <scope>NUCLEOTIDE SEQUENCE [LARGE SCALE GENOMIC DNA]</scope>
    <source>
        <strain evidence="4">cv. Red5</strain>
        <tissue evidence="3">Young leaf</tissue>
    </source>
</reference>
<feature type="chain" id="PRO_5015357265" evidence="2">
    <location>
        <begin position="25"/>
        <end position="117"/>
    </location>
</feature>
<dbReference type="InParanoid" id="A0A2R6Q482"/>
<evidence type="ECO:0000313" key="3">
    <source>
        <dbReference type="EMBL" id="PSS01687.1"/>
    </source>
</evidence>
<dbReference type="PROSITE" id="PS51257">
    <property type="entry name" value="PROKAR_LIPOPROTEIN"/>
    <property type="match status" value="1"/>
</dbReference>
<accession>A0A2R6Q482</accession>
<dbReference type="EMBL" id="NKQK01000020">
    <property type="protein sequence ID" value="PSS01687.1"/>
    <property type="molecule type" value="Genomic_DNA"/>
</dbReference>
<evidence type="ECO:0000256" key="1">
    <source>
        <dbReference type="SAM" id="MobiDB-lite"/>
    </source>
</evidence>
<comment type="caution">
    <text evidence="3">The sequence shown here is derived from an EMBL/GenBank/DDBJ whole genome shotgun (WGS) entry which is preliminary data.</text>
</comment>
<gene>
    <name evidence="3" type="ORF">CEY00_Acc23043</name>
</gene>
<organism evidence="3 4">
    <name type="scientific">Actinidia chinensis var. chinensis</name>
    <name type="common">Chinese soft-hair kiwi</name>
    <dbReference type="NCBI Taxonomy" id="1590841"/>
    <lineage>
        <taxon>Eukaryota</taxon>
        <taxon>Viridiplantae</taxon>
        <taxon>Streptophyta</taxon>
        <taxon>Embryophyta</taxon>
        <taxon>Tracheophyta</taxon>
        <taxon>Spermatophyta</taxon>
        <taxon>Magnoliopsida</taxon>
        <taxon>eudicotyledons</taxon>
        <taxon>Gunneridae</taxon>
        <taxon>Pentapetalae</taxon>
        <taxon>asterids</taxon>
        <taxon>Ericales</taxon>
        <taxon>Actinidiaceae</taxon>
        <taxon>Actinidia</taxon>
    </lineage>
</organism>
<sequence>MDVKPLLGLLGLALISSFSLSCAAIPSTPRNHISIKEDPSITNLQVQGGIGVNKNGKLMDLEGESGKANMEMEMRSERQMPDLEGGDVKGRMDLEIADYGPPSANHRHDPPPPQPHA</sequence>
<evidence type="ECO:0000256" key="2">
    <source>
        <dbReference type="SAM" id="SignalP"/>
    </source>
</evidence>
<feature type="signal peptide" evidence="2">
    <location>
        <begin position="1"/>
        <end position="24"/>
    </location>
</feature>
<name>A0A2R6Q482_ACTCC</name>
<dbReference type="Proteomes" id="UP000241394">
    <property type="component" value="Chromosome LG20"/>
</dbReference>
<dbReference type="Gramene" id="PSS01687">
    <property type="protein sequence ID" value="PSS01687"/>
    <property type="gene ID" value="CEY00_Acc23043"/>
</dbReference>
<keyword evidence="2" id="KW-0732">Signal</keyword>
<feature type="region of interest" description="Disordered" evidence="1">
    <location>
        <begin position="95"/>
        <end position="117"/>
    </location>
</feature>